<dbReference type="EMBL" id="JQED01000015">
    <property type="protein sequence ID" value="KGJ93232.1"/>
    <property type="molecule type" value="Genomic_DNA"/>
</dbReference>
<reference evidence="1 2" key="1">
    <citation type="submission" date="2014-08" db="EMBL/GenBank/DDBJ databases">
        <title>Genomic and Phenotypic Diversity of Colwellia psychrerythraea strains from Disparate Marine Basins.</title>
        <authorList>
            <person name="Techtmann S.M."/>
            <person name="Stelling S.C."/>
            <person name="Utturkar S.M."/>
            <person name="Alshibli N."/>
            <person name="Harris A."/>
            <person name="Brown S.D."/>
            <person name="Hazen T.C."/>
        </authorList>
    </citation>
    <scope>NUCLEOTIDE SEQUENCE [LARGE SCALE GENOMIC DNA]</scope>
    <source>
        <strain evidence="1 2">ND2E</strain>
    </source>
</reference>
<dbReference type="OrthoDB" id="6227716at2"/>
<organism evidence="1 2">
    <name type="scientific">Colwellia psychrerythraea</name>
    <name type="common">Vibrio psychroerythus</name>
    <dbReference type="NCBI Taxonomy" id="28229"/>
    <lineage>
        <taxon>Bacteria</taxon>
        <taxon>Pseudomonadati</taxon>
        <taxon>Pseudomonadota</taxon>
        <taxon>Gammaproteobacteria</taxon>
        <taxon>Alteromonadales</taxon>
        <taxon>Colwelliaceae</taxon>
        <taxon>Colwellia</taxon>
    </lineage>
</organism>
<dbReference type="AlphaFoldDB" id="A0A099KTP7"/>
<proteinExistence type="predicted"/>
<dbReference type="RefSeq" id="WP_033093430.1">
    <property type="nucleotide sequence ID" value="NZ_JQED01000015.1"/>
</dbReference>
<evidence type="ECO:0000313" key="1">
    <source>
        <dbReference type="EMBL" id="KGJ93232.1"/>
    </source>
</evidence>
<protein>
    <recommendedName>
        <fullName evidence="3">Lipoprotein</fullName>
    </recommendedName>
</protein>
<gene>
    <name evidence="1" type="ORF">ND2E_2698</name>
</gene>
<dbReference type="Proteomes" id="UP000029843">
    <property type="component" value="Unassembled WGS sequence"/>
</dbReference>
<name>A0A099KTP7_COLPS</name>
<dbReference type="PATRIC" id="fig|28229.4.peg.1734"/>
<dbReference type="PROSITE" id="PS51257">
    <property type="entry name" value="PROKAR_LIPOPROTEIN"/>
    <property type="match status" value="1"/>
</dbReference>
<evidence type="ECO:0000313" key="2">
    <source>
        <dbReference type="Proteomes" id="UP000029843"/>
    </source>
</evidence>
<evidence type="ECO:0008006" key="3">
    <source>
        <dbReference type="Google" id="ProtNLM"/>
    </source>
</evidence>
<sequence>MKYKMITLMVTLLFSCSSPPNVPRIDDPSLELISIKKQYADELTNIHVGDYIDYVAKQFPEMFVASDNMKNTIYEFTYQQQYLLAANNDVETKTYTQTLRFYFINQKLVHWKVK</sequence>
<accession>A0A099KTP7</accession>
<comment type="caution">
    <text evidence="1">The sequence shown here is derived from an EMBL/GenBank/DDBJ whole genome shotgun (WGS) entry which is preliminary data.</text>
</comment>